<name>A0ABZ2K2U3_9BACT</name>
<feature type="domain" description="Aldehyde dehydrogenase" evidence="7">
    <location>
        <begin position="47"/>
        <end position="459"/>
    </location>
</feature>
<evidence type="ECO:0000313" key="8">
    <source>
        <dbReference type="EMBL" id="WXA91507.1"/>
    </source>
</evidence>
<dbReference type="PROSITE" id="PS00687">
    <property type="entry name" value="ALDEHYDE_DEHYDR_GLU"/>
    <property type="match status" value="1"/>
</dbReference>
<organism evidence="8 9">
    <name type="scientific">Pendulispora brunnea</name>
    <dbReference type="NCBI Taxonomy" id="2905690"/>
    <lineage>
        <taxon>Bacteria</taxon>
        <taxon>Pseudomonadati</taxon>
        <taxon>Myxococcota</taxon>
        <taxon>Myxococcia</taxon>
        <taxon>Myxococcales</taxon>
        <taxon>Sorangiineae</taxon>
        <taxon>Pendulisporaceae</taxon>
        <taxon>Pendulispora</taxon>
    </lineage>
</organism>
<sequence length="491" mass="53495">MTTTMMNVTTTHIRRTPAANELAFGEDLEASLARLRGLQAAEGIPSYETRIHRLKRLKSALLVRKHEIAAAVSRDFGHRSRHESLMAEVFFTLRAIDYTISHLHGWMKVRRRPVSWLFPMGRACVAYQPLGVVGIISPWNYPVHLALAPLATAIAAGNRVMLKPSELTPTTSRLLEELLMEALGPEVASVITGGPATGAAFARLPFDHLFFTGSTRVARLILRDAAEHLTPATLELGGKSPAIIGKDFPSEKAAGRIMTGKLFNAGQTCLAPDHALVPAGRMGEFVAACCQAVAAMYPSLTGNDDYTSIINDDHYRRLESYVADARARGADVIEINPQAEAPDRVGRKFFPTLIANATPEMLVMKEEIFGPILPIMSYASLSEAIAFVNANPRPLALYYFGYDGRDIDEVINSTMSGGVTINETCLHAALDDLPFGGVGPSGMGEYHAFEGFETFSKKRAIFRQGPIDTGRFLRPPFAGAVDRALNLMLGR</sequence>
<keyword evidence="2 4" id="KW-0560">Oxidoreductase</keyword>
<dbReference type="InterPro" id="IPR015590">
    <property type="entry name" value="Aldehyde_DH_dom"/>
</dbReference>
<dbReference type="Gene3D" id="3.40.605.10">
    <property type="entry name" value="Aldehyde Dehydrogenase, Chain A, domain 1"/>
    <property type="match status" value="1"/>
</dbReference>
<reference evidence="8 9" key="1">
    <citation type="submission" date="2021-12" db="EMBL/GenBank/DDBJ databases">
        <title>Discovery of the Pendulisporaceae a myxobacterial family with distinct sporulation behavior and unique specialized metabolism.</title>
        <authorList>
            <person name="Garcia R."/>
            <person name="Popoff A."/>
            <person name="Bader C.D."/>
            <person name="Loehr J."/>
            <person name="Walesch S."/>
            <person name="Walt C."/>
            <person name="Boldt J."/>
            <person name="Bunk B."/>
            <person name="Haeckl F.J.F.P.J."/>
            <person name="Gunesch A.P."/>
            <person name="Birkelbach J."/>
            <person name="Nuebel U."/>
            <person name="Pietschmann T."/>
            <person name="Bach T."/>
            <person name="Mueller R."/>
        </authorList>
    </citation>
    <scope>NUCLEOTIDE SEQUENCE [LARGE SCALE GENOMIC DNA]</scope>
    <source>
        <strain evidence="8 9">MSr12523</strain>
    </source>
</reference>
<evidence type="ECO:0000256" key="3">
    <source>
        <dbReference type="ARBA" id="ARBA00023027"/>
    </source>
</evidence>
<evidence type="ECO:0000313" key="9">
    <source>
        <dbReference type="Proteomes" id="UP001379533"/>
    </source>
</evidence>
<feature type="active site" evidence="5">
    <location>
        <position position="235"/>
    </location>
</feature>
<dbReference type="InterPro" id="IPR012394">
    <property type="entry name" value="Aldehyde_DH_NAD(P)"/>
</dbReference>
<dbReference type="PIRSF" id="PIRSF036492">
    <property type="entry name" value="ALDH"/>
    <property type="match status" value="1"/>
</dbReference>
<dbReference type="Proteomes" id="UP001379533">
    <property type="component" value="Chromosome"/>
</dbReference>
<dbReference type="SUPFAM" id="SSF53720">
    <property type="entry name" value="ALDH-like"/>
    <property type="match status" value="1"/>
</dbReference>
<dbReference type="Gene3D" id="3.40.309.10">
    <property type="entry name" value="Aldehyde Dehydrogenase, Chain A, domain 2"/>
    <property type="match status" value="1"/>
</dbReference>
<dbReference type="PANTHER" id="PTHR43570">
    <property type="entry name" value="ALDEHYDE DEHYDROGENASE"/>
    <property type="match status" value="1"/>
</dbReference>
<evidence type="ECO:0000256" key="2">
    <source>
        <dbReference type="ARBA" id="ARBA00023002"/>
    </source>
</evidence>
<dbReference type="Pfam" id="PF00171">
    <property type="entry name" value="Aldedh"/>
    <property type="match status" value="1"/>
</dbReference>
<dbReference type="RefSeq" id="WP_394842127.1">
    <property type="nucleotide sequence ID" value="NZ_CP089982.1"/>
</dbReference>
<keyword evidence="3" id="KW-0520">NAD</keyword>
<gene>
    <name evidence="8" type="ORF">LZC95_34250</name>
</gene>
<evidence type="ECO:0000256" key="4">
    <source>
        <dbReference type="PIRNR" id="PIRNR036492"/>
    </source>
</evidence>
<dbReference type="PROSITE" id="PS00070">
    <property type="entry name" value="ALDEHYDE_DEHYDR_CYS"/>
    <property type="match status" value="1"/>
</dbReference>
<evidence type="ECO:0000256" key="6">
    <source>
        <dbReference type="RuleBase" id="RU003345"/>
    </source>
</evidence>
<evidence type="ECO:0000256" key="5">
    <source>
        <dbReference type="PROSITE-ProRule" id="PRU10007"/>
    </source>
</evidence>
<dbReference type="InterPro" id="IPR016163">
    <property type="entry name" value="Ald_DH_C"/>
</dbReference>
<comment type="similarity">
    <text evidence="1 4 6">Belongs to the aldehyde dehydrogenase family.</text>
</comment>
<dbReference type="InterPro" id="IPR016162">
    <property type="entry name" value="Ald_DH_N"/>
</dbReference>
<accession>A0ABZ2K2U3</accession>
<evidence type="ECO:0000256" key="1">
    <source>
        <dbReference type="ARBA" id="ARBA00009986"/>
    </source>
</evidence>
<dbReference type="PANTHER" id="PTHR43570:SF20">
    <property type="entry name" value="ALDEHYDE DEHYDROGENASE ALDX-RELATED"/>
    <property type="match status" value="1"/>
</dbReference>
<evidence type="ECO:0000259" key="7">
    <source>
        <dbReference type="Pfam" id="PF00171"/>
    </source>
</evidence>
<dbReference type="InterPro" id="IPR016161">
    <property type="entry name" value="Ald_DH/histidinol_DH"/>
</dbReference>
<dbReference type="InterPro" id="IPR016160">
    <property type="entry name" value="Ald_DH_CS_CYS"/>
</dbReference>
<proteinExistence type="inferred from homology"/>
<dbReference type="CDD" id="cd07133">
    <property type="entry name" value="ALDH_CALDH_CalB"/>
    <property type="match status" value="1"/>
</dbReference>
<protein>
    <recommendedName>
        <fullName evidence="4">Aldehyde dehydrogenase</fullName>
    </recommendedName>
</protein>
<dbReference type="EMBL" id="CP089982">
    <property type="protein sequence ID" value="WXA91507.1"/>
    <property type="molecule type" value="Genomic_DNA"/>
</dbReference>
<keyword evidence="9" id="KW-1185">Reference proteome</keyword>
<dbReference type="InterPro" id="IPR029510">
    <property type="entry name" value="Ald_DH_CS_GLU"/>
</dbReference>